<keyword evidence="3" id="KW-1185">Reference proteome</keyword>
<accession>A0A0M0K3B7</accession>
<evidence type="ECO:0000256" key="1">
    <source>
        <dbReference type="SAM" id="MobiDB-lite"/>
    </source>
</evidence>
<dbReference type="AlphaFoldDB" id="A0A0M0K3B7"/>
<evidence type="ECO:0000313" key="2">
    <source>
        <dbReference type="EMBL" id="KOO33361.1"/>
    </source>
</evidence>
<gene>
    <name evidence="2" type="ORF">Ctob_016524</name>
</gene>
<reference evidence="3" key="1">
    <citation type="journal article" date="2015" name="PLoS Genet.">
        <title>Genome Sequence and Transcriptome Analyses of Chrysochromulina tobin: Metabolic Tools for Enhanced Algal Fitness in the Prominent Order Prymnesiales (Haptophyceae).</title>
        <authorList>
            <person name="Hovde B.T."/>
            <person name="Deodato C.R."/>
            <person name="Hunsperger H.M."/>
            <person name="Ryken S.A."/>
            <person name="Yost W."/>
            <person name="Jha R.K."/>
            <person name="Patterson J."/>
            <person name="Monnat R.J. Jr."/>
            <person name="Barlow S.B."/>
            <person name="Starkenburg S.R."/>
            <person name="Cattolico R.A."/>
        </authorList>
    </citation>
    <scope>NUCLEOTIDE SEQUENCE</scope>
    <source>
        <strain evidence="3">CCMP291</strain>
    </source>
</reference>
<proteinExistence type="predicted"/>
<name>A0A0M0K3B7_9EUKA</name>
<dbReference type="Proteomes" id="UP000037460">
    <property type="component" value="Unassembled WGS sequence"/>
</dbReference>
<evidence type="ECO:0000313" key="3">
    <source>
        <dbReference type="Proteomes" id="UP000037460"/>
    </source>
</evidence>
<dbReference type="EMBL" id="JWZX01001538">
    <property type="protein sequence ID" value="KOO33361.1"/>
    <property type="molecule type" value="Genomic_DNA"/>
</dbReference>
<protein>
    <submittedName>
        <fullName evidence="2">Uncharacterized protein</fullName>
    </submittedName>
</protein>
<feature type="compositionally biased region" description="Low complexity" evidence="1">
    <location>
        <begin position="14"/>
        <end position="29"/>
    </location>
</feature>
<organism evidence="2 3">
    <name type="scientific">Chrysochromulina tobinii</name>
    <dbReference type="NCBI Taxonomy" id="1460289"/>
    <lineage>
        <taxon>Eukaryota</taxon>
        <taxon>Haptista</taxon>
        <taxon>Haptophyta</taxon>
        <taxon>Prymnesiophyceae</taxon>
        <taxon>Prymnesiales</taxon>
        <taxon>Chrysochromulinaceae</taxon>
        <taxon>Chrysochromulina</taxon>
    </lineage>
</organism>
<sequence>MPIMVRANREAGDAEAGAAASGKSTKATGSHPKASVRLAAHGTSVTASWWAEAPHSRGSELNALAISSSQNRMCGFSTVCPCDAQDSRWLQDSADSVAWAAHGMPESPPICCPARRALWTVLKPNVARIRNDGLVKPASAVDADAGASWEFAVAPRLARCSAINLRSRGVRADGQQDTGASEGLQVFGLPTSKLAPESILIMTTRANEQARRRSEHGLSDGVWYALEALPCMVASNDASALCVRFGLSQEDLDALLSECGCLTGDKAATLKAGIKRLTGETVQIFRERHFWLEYYARVKCVAFGVEPAESCAEQPASFTWIVGATLRL</sequence>
<feature type="region of interest" description="Disordered" evidence="1">
    <location>
        <begin position="1"/>
        <end position="33"/>
    </location>
</feature>
<comment type="caution">
    <text evidence="2">The sequence shown here is derived from an EMBL/GenBank/DDBJ whole genome shotgun (WGS) entry which is preliminary data.</text>
</comment>